<dbReference type="Proteomes" id="UP000663829">
    <property type="component" value="Unassembled WGS sequence"/>
</dbReference>
<dbReference type="Proteomes" id="UP000681722">
    <property type="component" value="Unassembled WGS sequence"/>
</dbReference>
<accession>A0A815JFL8</accession>
<comment type="caution">
    <text evidence="1">The sequence shown here is derived from an EMBL/GenBank/DDBJ whole genome shotgun (WGS) entry which is preliminary data.</text>
</comment>
<dbReference type="EMBL" id="CAJNOQ010016322">
    <property type="protein sequence ID" value="CAF1378731.1"/>
    <property type="molecule type" value="Genomic_DNA"/>
</dbReference>
<reference evidence="1" key="1">
    <citation type="submission" date="2021-02" db="EMBL/GenBank/DDBJ databases">
        <authorList>
            <person name="Nowell W R."/>
        </authorList>
    </citation>
    <scope>NUCLEOTIDE SEQUENCE</scope>
</reference>
<evidence type="ECO:0000313" key="2">
    <source>
        <dbReference type="EMBL" id="CAF4271609.1"/>
    </source>
</evidence>
<dbReference type="AlphaFoldDB" id="A0A815JFL8"/>
<organism evidence="1 3">
    <name type="scientific">Didymodactylos carnosus</name>
    <dbReference type="NCBI Taxonomy" id="1234261"/>
    <lineage>
        <taxon>Eukaryota</taxon>
        <taxon>Metazoa</taxon>
        <taxon>Spiralia</taxon>
        <taxon>Gnathifera</taxon>
        <taxon>Rotifera</taxon>
        <taxon>Eurotatoria</taxon>
        <taxon>Bdelloidea</taxon>
        <taxon>Philodinida</taxon>
        <taxon>Philodinidae</taxon>
        <taxon>Didymodactylos</taxon>
    </lineage>
</organism>
<dbReference type="EMBL" id="CAJOBC010080114">
    <property type="protein sequence ID" value="CAF4271609.1"/>
    <property type="molecule type" value="Genomic_DNA"/>
</dbReference>
<gene>
    <name evidence="1" type="ORF">GPM918_LOCUS32223</name>
    <name evidence="2" type="ORF">SRO942_LOCUS32887</name>
</gene>
<proteinExistence type="predicted"/>
<keyword evidence="3" id="KW-1185">Reference proteome</keyword>
<sequence>MDRMCSIQKVVEDSDRFDSSNLILNGNANLSECAKDLETASNDYPYWQYTEPIIATVIDYNAFASFNETLSSDCGFWGGKVNDPSGDFY</sequence>
<evidence type="ECO:0000313" key="3">
    <source>
        <dbReference type="Proteomes" id="UP000663829"/>
    </source>
</evidence>
<evidence type="ECO:0000313" key="1">
    <source>
        <dbReference type="EMBL" id="CAF1378731.1"/>
    </source>
</evidence>
<name>A0A815JFL8_9BILA</name>
<protein>
    <submittedName>
        <fullName evidence="1">Uncharacterized protein</fullName>
    </submittedName>
</protein>